<comment type="caution">
    <text evidence="2">The sequence shown here is derived from an EMBL/GenBank/DDBJ whole genome shotgun (WGS) entry which is preliminary data.</text>
</comment>
<dbReference type="RefSeq" id="WP_157697609.1">
    <property type="nucleotide sequence ID" value="NZ_FCOX02000029.1"/>
</dbReference>
<accession>A0A158D9L4</accession>
<dbReference type="AlphaFoldDB" id="A0A158D9L4"/>
<dbReference type="Proteomes" id="UP000071859">
    <property type="component" value="Unassembled WGS sequence"/>
</dbReference>
<keyword evidence="3" id="KW-1185">Reference proteome</keyword>
<feature type="compositionally biased region" description="Basic and acidic residues" evidence="1">
    <location>
        <begin position="210"/>
        <end position="224"/>
    </location>
</feature>
<gene>
    <name evidence="2" type="ORF">AWB78_04913</name>
</gene>
<name>A0A158D9L4_9BURK</name>
<sequence length="252" mass="28087">MDLEHFEEVRPPVGLARQENWFVSALDGLVSTHPTYRLVTVWRSDCKCLALNFVRNGSAGVYTCVHRLAYRKKAPSMLMTDRSALCGALVTVASSLPQMASVAWCAPLQELRAAMNDLVNIGRRLSASHRFSVETIQSVFDGWLERFNLALDGYVSPELLEEGRVRPDWFEMFIEGLQSNSASMALSTLHTHLSSAHAHASERQTTAGQRCEHQDSEEATESSKRPRSASRVVPIRSRLAEEVSKSVRLSKA</sequence>
<feature type="region of interest" description="Disordered" evidence="1">
    <location>
        <begin position="195"/>
        <end position="235"/>
    </location>
</feature>
<evidence type="ECO:0000256" key="1">
    <source>
        <dbReference type="SAM" id="MobiDB-lite"/>
    </source>
</evidence>
<organism evidence="2 3">
    <name type="scientific">Caballeronia calidae</name>
    <dbReference type="NCBI Taxonomy" id="1777139"/>
    <lineage>
        <taxon>Bacteria</taxon>
        <taxon>Pseudomonadati</taxon>
        <taxon>Pseudomonadota</taxon>
        <taxon>Betaproteobacteria</taxon>
        <taxon>Burkholderiales</taxon>
        <taxon>Burkholderiaceae</taxon>
        <taxon>Caballeronia</taxon>
    </lineage>
</organism>
<reference evidence="2" key="1">
    <citation type="submission" date="2016-01" db="EMBL/GenBank/DDBJ databases">
        <authorList>
            <person name="Peeters C."/>
        </authorList>
    </citation>
    <scope>NUCLEOTIDE SEQUENCE</scope>
    <source>
        <strain evidence="2">LMG 29321</strain>
    </source>
</reference>
<evidence type="ECO:0000313" key="3">
    <source>
        <dbReference type="Proteomes" id="UP000071859"/>
    </source>
</evidence>
<evidence type="ECO:0000313" key="2">
    <source>
        <dbReference type="EMBL" id="SAK91345.1"/>
    </source>
</evidence>
<dbReference type="EMBL" id="FCOX02000029">
    <property type="protein sequence ID" value="SAK91345.1"/>
    <property type="molecule type" value="Genomic_DNA"/>
</dbReference>
<proteinExistence type="predicted"/>
<protein>
    <submittedName>
        <fullName evidence="2">Uncharacterized protein</fullName>
    </submittedName>
</protein>